<name>A0ACB9QYT0_9MYRT</name>
<dbReference type="EMBL" id="CM042884">
    <property type="protein sequence ID" value="KAI4368917.1"/>
    <property type="molecule type" value="Genomic_DNA"/>
</dbReference>
<sequence>MGSVHFRDITLAHIFVYENPSAKGRHLCVKAMSHYGDFAVKVAELCPDCHMPRLPRDTQLGLLRTRYGGKKLIDLGFDFIPMERIVKDAMKSLKDSSSWLFQLRWLALCR</sequence>
<proteinExistence type="predicted"/>
<dbReference type="Proteomes" id="UP001057402">
    <property type="component" value="Chromosome 5"/>
</dbReference>
<evidence type="ECO:0000313" key="2">
    <source>
        <dbReference type="Proteomes" id="UP001057402"/>
    </source>
</evidence>
<gene>
    <name evidence="1" type="ORF">MLD38_017419</name>
</gene>
<organism evidence="1 2">
    <name type="scientific">Melastoma candidum</name>
    <dbReference type="NCBI Taxonomy" id="119954"/>
    <lineage>
        <taxon>Eukaryota</taxon>
        <taxon>Viridiplantae</taxon>
        <taxon>Streptophyta</taxon>
        <taxon>Embryophyta</taxon>
        <taxon>Tracheophyta</taxon>
        <taxon>Spermatophyta</taxon>
        <taxon>Magnoliopsida</taxon>
        <taxon>eudicotyledons</taxon>
        <taxon>Gunneridae</taxon>
        <taxon>Pentapetalae</taxon>
        <taxon>rosids</taxon>
        <taxon>malvids</taxon>
        <taxon>Myrtales</taxon>
        <taxon>Melastomataceae</taxon>
        <taxon>Melastomatoideae</taxon>
        <taxon>Melastomateae</taxon>
        <taxon>Melastoma</taxon>
    </lineage>
</organism>
<protein>
    <submittedName>
        <fullName evidence="1">Uncharacterized protein</fullName>
    </submittedName>
</protein>
<keyword evidence="2" id="KW-1185">Reference proteome</keyword>
<comment type="caution">
    <text evidence="1">The sequence shown here is derived from an EMBL/GenBank/DDBJ whole genome shotgun (WGS) entry which is preliminary data.</text>
</comment>
<evidence type="ECO:0000313" key="1">
    <source>
        <dbReference type="EMBL" id="KAI4368917.1"/>
    </source>
</evidence>
<reference evidence="2" key="1">
    <citation type="journal article" date="2023" name="Front. Plant Sci.">
        <title>Chromosomal-level genome assembly of Melastoma candidum provides insights into trichome evolution.</title>
        <authorList>
            <person name="Zhong Y."/>
            <person name="Wu W."/>
            <person name="Sun C."/>
            <person name="Zou P."/>
            <person name="Liu Y."/>
            <person name="Dai S."/>
            <person name="Zhou R."/>
        </authorList>
    </citation>
    <scope>NUCLEOTIDE SEQUENCE [LARGE SCALE GENOMIC DNA]</scope>
</reference>
<accession>A0ACB9QYT0</accession>